<keyword evidence="13" id="KW-1185">Reference proteome</keyword>
<evidence type="ECO:0000259" key="11">
    <source>
        <dbReference type="PROSITE" id="PS50089"/>
    </source>
</evidence>
<evidence type="ECO:0000256" key="10">
    <source>
        <dbReference type="SAM" id="MobiDB-lite"/>
    </source>
</evidence>
<dbReference type="GeneID" id="59345152"/>
<keyword evidence="4 9" id="KW-0863">Zinc-finger</keyword>
<feature type="region of interest" description="Disordered" evidence="10">
    <location>
        <begin position="414"/>
        <end position="480"/>
    </location>
</feature>
<dbReference type="RefSeq" id="XP_037220557.1">
    <property type="nucleotide sequence ID" value="XM_037362636.1"/>
</dbReference>
<dbReference type="PANTHER" id="PTHR13037:SF24">
    <property type="entry name" value="POLYCOMB PROTEIN PCL-RELATED"/>
    <property type="match status" value="1"/>
</dbReference>
<keyword evidence="3" id="KW-0479">Metal-binding</keyword>
<accession>A0A8H6SR93</accession>
<sequence length="1227" mass="133983">MPSSRLAPTSSSSATKTSIHTFSPEKNIFHGPQLYPTLPASPSPALGTHLSLPKNVVYDLPETALSSTTNHKSSSWPSLLTPPRNLSFGTPGDILKTVASPATPTPAWLELPMSELMYGDDGETTRRSDFSRSQSMSKLPLGASSLSIDTMPRTFAHSSPFHSPISGLLSSRTTSSLSPTGLFGPFGEPASSLPSLWHRMSSPHSPGPLLDRSPLSQYISTDTGNVKPSLMDDVFMADTDHHTEPVNLLWSSPLAVRESSTAAPPPPLESPDKLFTPPPPSPLPMKRKRAIEKEDGIQRRPSPPKRRRQLLDFVDVPPAPYPIPRAPLKTRFNVPERSKVVVVSRGESDHRKEKEIPKSSKRSRSRPTLSEDEHVLSSMPRSSRQGNVEEESTHNNFGLDLASVMNGALVHNAQHGNPQLHKGPKPQNTTRKRKRSIDRVDRERVGSQRGEKHPRGGNQLTNALPVPTKTSETDQRIDGPMMSSAISTAPLGTNPAPLSALAQVMKEPIPRRRPLALQEHPITIQRPDTSHSLHRLFTIHFRKLGLDVEPETIDRCVINASAPLRRAPVPYAPSSQDIDQDAYTFGSDPSFIARLCIPEVEAPTTDVDPEPASSPSSSSLPLPEQIQIPPPQSPADPAPDDGHDAAAPLQIELDLMALITTSPGASESATLDSEPPPHDEPMPMSEKARGKQKAVDVLPIPSPTSVSASFMFPSYQPAYMNRKNPSLFNSIDPSDMDAILENTNDYPDLFDPEPVIYGVGENEEPSGNGTIDPALLGGGVNSESQLQVHDSISDDGDDSASDSDASWIEKSRPQPTKRIAKEKVLSAQSRAKSPGTPSDAPVLETPLKRGPKPKPKPKRDIAPGSKPHHWKTKKTKNVVGVDRPELFNSDRYFRYDGPPWPQGVGSVYCHHCRRKNSHLVVTFDVCGHSFCIRCVMVKFPPNTVPFESLAPESDCPKCAGTCPCDSCCNRRGEEYHALDGVQRRPPGYAVPKSPPAPRTPHTAIPATPVVPPPPKIDFELQQMVIRPIVPFSIMYNLDDQPVAYTYFDVDDTVVFNSDNTDQDGIYEEMEPRRKIRTDAVLARRKPFRRVFIGAVQESWNLGPNPTIFIDPPPRRYKRDAVKKRRFIGVDPALARYPPLPTANESIQAATETNPIPSLSLSEETVPQPETGSGLVGILVDVLRENSADAPLAQESPFNPDSDASPCLSSLPSPPARDATPVQDSEVV</sequence>
<keyword evidence="7" id="KW-0804">Transcription</keyword>
<keyword evidence="5" id="KW-0862">Zinc</keyword>
<feature type="compositionally biased region" description="Low complexity" evidence="10">
    <location>
        <begin position="1"/>
        <end position="18"/>
    </location>
</feature>
<feature type="region of interest" description="Disordered" evidence="10">
    <location>
        <begin position="757"/>
        <end position="873"/>
    </location>
</feature>
<evidence type="ECO:0000256" key="1">
    <source>
        <dbReference type="ARBA" id="ARBA00004123"/>
    </source>
</evidence>
<feature type="compositionally biased region" description="Basic and acidic residues" evidence="10">
    <location>
        <begin position="675"/>
        <end position="689"/>
    </location>
</feature>
<feature type="compositionally biased region" description="Pro residues" evidence="10">
    <location>
        <begin position="628"/>
        <end position="637"/>
    </location>
</feature>
<evidence type="ECO:0000313" key="13">
    <source>
        <dbReference type="Proteomes" id="UP000636479"/>
    </source>
</evidence>
<dbReference type="PROSITE" id="PS50089">
    <property type="entry name" value="ZF_RING_2"/>
    <property type="match status" value="1"/>
</dbReference>
<feature type="compositionally biased region" description="Low complexity" evidence="10">
    <location>
        <begin position="610"/>
        <end position="627"/>
    </location>
</feature>
<evidence type="ECO:0000313" key="12">
    <source>
        <dbReference type="EMBL" id="KAF7303585.1"/>
    </source>
</evidence>
<feature type="region of interest" description="Disordered" evidence="10">
    <location>
        <begin position="340"/>
        <end position="393"/>
    </location>
</feature>
<gene>
    <name evidence="12" type="ORF">MIND_00587800</name>
</gene>
<evidence type="ECO:0000256" key="9">
    <source>
        <dbReference type="PROSITE-ProRule" id="PRU00175"/>
    </source>
</evidence>
<dbReference type="OrthoDB" id="298344at2759"/>
<dbReference type="PANTHER" id="PTHR13037">
    <property type="entry name" value="FORMIN"/>
    <property type="match status" value="1"/>
</dbReference>
<feature type="compositionally biased region" description="Low complexity" evidence="10">
    <location>
        <begin position="1199"/>
        <end position="1210"/>
    </location>
</feature>
<feature type="region of interest" description="Disordered" evidence="10">
    <location>
        <begin position="603"/>
        <end position="645"/>
    </location>
</feature>
<feature type="compositionally biased region" description="Basic and acidic residues" evidence="10">
    <location>
        <begin position="437"/>
        <end position="454"/>
    </location>
</feature>
<keyword evidence="6" id="KW-0805">Transcription regulation</keyword>
<dbReference type="GO" id="GO:0005634">
    <property type="term" value="C:nucleus"/>
    <property type="evidence" value="ECO:0007669"/>
    <property type="project" value="UniProtKB-SubCell"/>
</dbReference>
<evidence type="ECO:0000256" key="2">
    <source>
        <dbReference type="ARBA" id="ARBA00022581"/>
    </source>
</evidence>
<dbReference type="PROSITE" id="PS00518">
    <property type="entry name" value="ZF_RING_1"/>
    <property type="match status" value="1"/>
</dbReference>
<dbReference type="Pfam" id="PF10497">
    <property type="entry name" value="zf-4CXXC_R1"/>
    <property type="match status" value="1"/>
</dbReference>
<evidence type="ECO:0000256" key="7">
    <source>
        <dbReference type="ARBA" id="ARBA00023163"/>
    </source>
</evidence>
<dbReference type="GO" id="GO:0008270">
    <property type="term" value="F:zinc ion binding"/>
    <property type="evidence" value="ECO:0007669"/>
    <property type="project" value="UniProtKB-KW"/>
</dbReference>
<dbReference type="InterPro" id="IPR017907">
    <property type="entry name" value="Znf_RING_CS"/>
</dbReference>
<feature type="region of interest" description="Disordered" evidence="10">
    <location>
        <begin position="1"/>
        <end position="25"/>
    </location>
</feature>
<feature type="region of interest" description="Disordered" evidence="10">
    <location>
        <begin position="257"/>
        <end position="327"/>
    </location>
</feature>
<name>A0A8H6SR93_9AGAR</name>
<feature type="compositionally biased region" description="Basic and acidic residues" evidence="10">
    <location>
        <begin position="346"/>
        <end position="358"/>
    </location>
</feature>
<comment type="subcellular location">
    <subcellularLocation>
        <location evidence="1">Nucleus</location>
    </subcellularLocation>
</comment>
<feature type="domain" description="RING-type" evidence="11">
    <location>
        <begin position="909"/>
        <end position="958"/>
    </location>
</feature>
<evidence type="ECO:0000256" key="6">
    <source>
        <dbReference type="ARBA" id="ARBA00023015"/>
    </source>
</evidence>
<keyword evidence="2" id="KW-0945">Host-virus interaction</keyword>
<dbReference type="InterPro" id="IPR001841">
    <property type="entry name" value="Znf_RING"/>
</dbReference>
<keyword evidence="8" id="KW-0539">Nucleus</keyword>
<evidence type="ECO:0000256" key="8">
    <source>
        <dbReference type="ARBA" id="ARBA00023242"/>
    </source>
</evidence>
<protein>
    <recommendedName>
        <fullName evidence="11">RING-type domain-containing protein</fullName>
    </recommendedName>
</protein>
<evidence type="ECO:0000256" key="3">
    <source>
        <dbReference type="ARBA" id="ARBA00022723"/>
    </source>
</evidence>
<feature type="region of interest" description="Disordered" evidence="10">
    <location>
        <begin position="664"/>
        <end position="690"/>
    </location>
</feature>
<dbReference type="EMBL" id="JACAZF010000005">
    <property type="protein sequence ID" value="KAF7303585.1"/>
    <property type="molecule type" value="Genomic_DNA"/>
</dbReference>
<evidence type="ECO:0000256" key="5">
    <source>
        <dbReference type="ARBA" id="ARBA00022833"/>
    </source>
</evidence>
<comment type="caution">
    <text evidence="12">The sequence shown here is derived from an EMBL/GenBank/DDBJ whole genome shotgun (WGS) entry which is preliminary data.</text>
</comment>
<proteinExistence type="predicted"/>
<dbReference type="Proteomes" id="UP000636479">
    <property type="component" value="Unassembled WGS sequence"/>
</dbReference>
<organism evidence="12 13">
    <name type="scientific">Mycena indigotica</name>
    <dbReference type="NCBI Taxonomy" id="2126181"/>
    <lineage>
        <taxon>Eukaryota</taxon>
        <taxon>Fungi</taxon>
        <taxon>Dikarya</taxon>
        <taxon>Basidiomycota</taxon>
        <taxon>Agaricomycotina</taxon>
        <taxon>Agaricomycetes</taxon>
        <taxon>Agaricomycetidae</taxon>
        <taxon>Agaricales</taxon>
        <taxon>Marasmiineae</taxon>
        <taxon>Mycenaceae</taxon>
        <taxon>Mycena</taxon>
    </lineage>
</organism>
<dbReference type="InterPro" id="IPR018866">
    <property type="entry name" value="Znf-4CXXC_R1"/>
</dbReference>
<feature type="region of interest" description="Disordered" evidence="10">
    <location>
        <begin position="1189"/>
        <end position="1227"/>
    </location>
</feature>
<evidence type="ECO:0000256" key="4">
    <source>
        <dbReference type="ARBA" id="ARBA00022771"/>
    </source>
</evidence>
<dbReference type="AlphaFoldDB" id="A0A8H6SR93"/>
<reference evidence="12" key="1">
    <citation type="submission" date="2020-05" db="EMBL/GenBank/DDBJ databases">
        <title>Mycena genomes resolve the evolution of fungal bioluminescence.</title>
        <authorList>
            <person name="Tsai I.J."/>
        </authorList>
    </citation>
    <scope>NUCLEOTIDE SEQUENCE</scope>
    <source>
        <strain evidence="12">171206Taipei</strain>
    </source>
</reference>